<reference evidence="9 10" key="1">
    <citation type="submission" date="2024-02" db="EMBL/GenBank/DDBJ databases">
        <title>Roseovarius strain W115 nov., isolated from a marine algae.</title>
        <authorList>
            <person name="Lee M.W."/>
            <person name="Lee J.K."/>
            <person name="Kim J.M."/>
            <person name="Choi D.G."/>
            <person name="Baek J.H."/>
            <person name="Bayburt H."/>
            <person name="Jung J.J."/>
            <person name="Han D.M."/>
            <person name="Jeon C.O."/>
        </authorList>
    </citation>
    <scope>NUCLEOTIDE SEQUENCE [LARGE SCALE GENOMIC DNA]</scope>
    <source>
        <strain evidence="9 10">W115</strain>
    </source>
</reference>
<dbReference type="CDD" id="cd11386">
    <property type="entry name" value="MCP_signal"/>
    <property type="match status" value="1"/>
</dbReference>
<evidence type="ECO:0000256" key="1">
    <source>
        <dbReference type="ARBA" id="ARBA00022500"/>
    </source>
</evidence>
<dbReference type="EMBL" id="CP146606">
    <property type="protein sequence ID" value="WYK18649.1"/>
    <property type="molecule type" value="Genomic_DNA"/>
</dbReference>
<dbReference type="Gene3D" id="1.10.287.950">
    <property type="entry name" value="Methyl-accepting chemotaxis protein"/>
    <property type="match status" value="1"/>
</dbReference>
<proteinExistence type="inferred from homology"/>
<feature type="transmembrane region" description="Helical" evidence="6">
    <location>
        <begin position="196"/>
        <end position="218"/>
    </location>
</feature>
<dbReference type="CDD" id="cd06225">
    <property type="entry name" value="HAMP"/>
    <property type="match status" value="1"/>
</dbReference>
<dbReference type="Pfam" id="PF00672">
    <property type="entry name" value="HAMP"/>
    <property type="match status" value="1"/>
</dbReference>
<gene>
    <name evidence="9" type="ORF">RZS32_001820</name>
</gene>
<feature type="domain" description="HAMP" evidence="8">
    <location>
        <begin position="220"/>
        <end position="272"/>
    </location>
</feature>
<keyword evidence="6" id="KW-0472">Membrane</keyword>
<keyword evidence="1" id="KW-0145">Chemotaxis</keyword>
<evidence type="ECO:0000313" key="10">
    <source>
        <dbReference type="Proteomes" id="UP001281305"/>
    </source>
</evidence>
<dbReference type="PRINTS" id="PR00260">
    <property type="entry name" value="CHEMTRNSDUCR"/>
</dbReference>
<sequence>MLGKKTLKFHLVVLIIGSVFMSVMAVAAALTISTRSALLHEIHTSQDVGLNVLAFDLRTNYASAGFAPQENETGLVNHVEWNVVPAFTNHSIVDNSTEQTFGALSVLKRSKNTDTFSRVSTTLRTTSGERFLGSQLPQDLGELLLKGETLRTEVSLADTRYLAKYLPIHDANGLVVGALEVNFPKSALTKMLWDRVVLSALVSLTVIGVSVVLTLLIVPRILRPISDIDQAIRAIAEGAYETEVPHTQRVDQIGNIAQSINEFGADLATSAAMRDKQALQQREETQRAEKLAAEQTRVVSDISQGLERLATGDLSQKIENPTDNPFPVEYEGLRVSYNQVVDEFGQMVVALNEVAGGVSSGAAEIDQAAGNLASRAETQAATLEQSAAALNELTESVHQTSERASQAEIAGRNSREAAESGAQIVRDAVNAVHAIEKSSDNVSRIIGVIDDIAFQTNLLALNAGVEAARAGDAGKGFAVVASEVRSLAQKASESAREIKALITESSSHVETGSKLVNSTGEKLENILNMTVELQGYVSEIASAAREQATGISEINSGVGQLDTVTQQNAAIAQETNAAAVALSEKSNALVGNLQRFKTSDTQQQAHGPVAFISSQAPEQHASVQNWLSSLQSDDDDGAVESDRPATGTFDGF</sequence>
<dbReference type="SUPFAM" id="SSF158472">
    <property type="entry name" value="HAMP domain-like"/>
    <property type="match status" value="1"/>
</dbReference>
<evidence type="ECO:0000256" key="2">
    <source>
        <dbReference type="ARBA" id="ARBA00029447"/>
    </source>
</evidence>
<evidence type="ECO:0000256" key="4">
    <source>
        <dbReference type="SAM" id="Coils"/>
    </source>
</evidence>
<keyword evidence="6" id="KW-0812">Transmembrane</keyword>
<dbReference type="PANTHER" id="PTHR43531:SF11">
    <property type="entry name" value="METHYL-ACCEPTING CHEMOTAXIS PROTEIN 3"/>
    <property type="match status" value="1"/>
</dbReference>
<feature type="region of interest" description="Disordered" evidence="5">
    <location>
        <begin position="631"/>
        <end position="652"/>
    </location>
</feature>
<evidence type="ECO:0000256" key="5">
    <source>
        <dbReference type="SAM" id="MobiDB-lite"/>
    </source>
</evidence>
<dbReference type="SMART" id="SM00283">
    <property type="entry name" value="MA"/>
    <property type="match status" value="1"/>
</dbReference>
<evidence type="ECO:0000259" key="8">
    <source>
        <dbReference type="PROSITE" id="PS50885"/>
    </source>
</evidence>
<dbReference type="InterPro" id="IPR029151">
    <property type="entry name" value="Sensor-like_sf"/>
</dbReference>
<dbReference type="SUPFAM" id="SSF58104">
    <property type="entry name" value="Methyl-accepting chemotaxis protein (MCP) signaling domain"/>
    <property type="match status" value="1"/>
</dbReference>
<feature type="transmembrane region" description="Helical" evidence="6">
    <location>
        <begin position="12"/>
        <end position="32"/>
    </location>
</feature>
<dbReference type="Pfam" id="PF00015">
    <property type="entry name" value="MCPsignal"/>
    <property type="match status" value="1"/>
</dbReference>
<dbReference type="SMART" id="SM00304">
    <property type="entry name" value="HAMP"/>
    <property type="match status" value="2"/>
</dbReference>
<accession>A0ABZ2TFX9</accession>
<dbReference type="InterPro" id="IPR004089">
    <property type="entry name" value="MCPsignal_dom"/>
</dbReference>
<feature type="domain" description="Methyl-accepting transducer" evidence="7">
    <location>
        <begin position="354"/>
        <end position="583"/>
    </location>
</feature>
<dbReference type="InterPro" id="IPR004090">
    <property type="entry name" value="Chemotax_Me-accpt_rcpt"/>
</dbReference>
<dbReference type="PROSITE" id="PS50885">
    <property type="entry name" value="HAMP"/>
    <property type="match status" value="2"/>
</dbReference>
<name>A0ABZ2TFX9_9RHOB</name>
<organism evidence="9 10">
    <name type="scientific">Roseovarius rhodophyticola</name>
    <dbReference type="NCBI Taxonomy" id="3080827"/>
    <lineage>
        <taxon>Bacteria</taxon>
        <taxon>Pseudomonadati</taxon>
        <taxon>Pseudomonadota</taxon>
        <taxon>Alphaproteobacteria</taxon>
        <taxon>Rhodobacterales</taxon>
        <taxon>Roseobacteraceae</taxon>
        <taxon>Roseovarius</taxon>
    </lineage>
</organism>
<protein>
    <submittedName>
        <fullName evidence="9">Methyl-accepting chemotaxis protein</fullName>
    </submittedName>
</protein>
<dbReference type="PROSITE" id="PS50111">
    <property type="entry name" value="CHEMOTAXIS_TRANSDUC_2"/>
    <property type="match status" value="1"/>
</dbReference>
<keyword evidence="4" id="KW-0175">Coiled coil</keyword>
<dbReference type="Pfam" id="PF17201">
    <property type="entry name" value="Cache_3-Cache_2"/>
    <property type="match status" value="1"/>
</dbReference>
<evidence type="ECO:0000259" key="7">
    <source>
        <dbReference type="PROSITE" id="PS50111"/>
    </source>
</evidence>
<keyword evidence="3" id="KW-0807">Transducer</keyword>
<dbReference type="SUPFAM" id="SSF103190">
    <property type="entry name" value="Sensory domain-like"/>
    <property type="match status" value="1"/>
</dbReference>
<keyword evidence="6" id="KW-1133">Transmembrane helix</keyword>
<evidence type="ECO:0000256" key="3">
    <source>
        <dbReference type="PROSITE-ProRule" id="PRU00284"/>
    </source>
</evidence>
<dbReference type="InterPro" id="IPR051310">
    <property type="entry name" value="MCP_chemotaxis"/>
</dbReference>
<evidence type="ECO:0000256" key="6">
    <source>
        <dbReference type="SAM" id="Phobius"/>
    </source>
</evidence>
<comment type="similarity">
    <text evidence="2">Belongs to the methyl-accepting chemotaxis (MCP) protein family.</text>
</comment>
<dbReference type="Proteomes" id="UP001281305">
    <property type="component" value="Chromosome"/>
</dbReference>
<dbReference type="Gene3D" id="6.10.340.10">
    <property type="match status" value="1"/>
</dbReference>
<evidence type="ECO:0000313" key="9">
    <source>
        <dbReference type="EMBL" id="WYK18649.1"/>
    </source>
</evidence>
<keyword evidence="10" id="KW-1185">Reference proteome</keyword>
<dbReference type="RefSeq" id="WP_317055330.1">
    <property type="nucleotide sequence ID" value="NZ_CP146606.1"/>
</dbReference>
<feature type="coiled-coil region" evidence="4">
    <location>
        <begin position="373"/>
        <end position="410"/>
    </location>
</feature>
<dbReference type="InterPro" id="IPR033462">
    <property type="entry name" value="Cache_3-Cache_2"/>
</dbReference>
<dbReference type="InterPro" id="IPR003660">
    <property type="entry name" value="HAMP_dom"/>
</dbReference>
<feature type="domain" description="HAMP" evidence="8">
    <location>
        <begin position="293"/>
        <end position="349"/>
    </location>
</feature>
<dbReference type="PANTHER" id="PTHR43531">
    <property type="entry name" value="PROTEIN ICFG"/>
    <property type="match status" value="1"/>
</dbReference>